<dbReference type="OrthoDB" id="594147at2"/>
<dbReference type="InterPro" id="IPR050739">
    <property type="entry name" value="MFP"/>
</dbReference>
<evidence type="ECO:0000313" key="3">
    <source>
        <dbReference type="EMBL" id="RRB10610.1"/>
    </source>
</evidence>
<gene>
    <name evidence="3" type="ORF">EHT87_25945</name>
</gene>
<keyword evidence="4" id="KW-1185">Reference proteome</keyword>
<dbReference type="AlphaFoldDB" id="A0A3P1CBK4"/>
<dbReference type="PANTHER" id="PTHR30386:SF27">
    <property type="entry name" value="MEMBRANE FUSION PROTEIN (MFP) FAMILY PROTEIN"/>
    <property type="match status" value="1"/>
</dbReference>
<keyword evidence="1" id="KW-1133">Transmembrane helix</keyword>
<dbReference type="Proteomes" id="UP000274271">
    <property type="component" value="Unassembled WGS sequence"/>
</dbReference>
<dbReference type="PANTHER" id="PTHR30386">
    <property type="entry name" value="MEMBRANE FUSION SUBUNIT OF EMRAB-TOLC MULTIDRUG EFFLUX PUMP"/>
    <property type="match status" value="1"/>
</dbReference>
<feature type="transmembrane region" description="Helical" evidence="1">
    <location>
        <begin position="24"/>
        <end position="44"/>
    </location>
</feature>
<feature type="domain" description="AprE-like beta-barrel" evidence="2">
    <location>
        <begin position="272"/>
        <end position="358"/>
    </location>
</feature>
<protein>
    <submittedName>
        <fullName evidence="3">HlyD family efflux transporter periplasmic adaptor subunit</fullName>
    </submittedName>
</protein>
<dbReference type="RefSeq" id="WP_124909722.1">
    <property type="nucleotide sequence ID" value="NZ_RQJP01000006.1"/>
</dbReference>
<name>A0A3P1CBK4_9BACT</name>
<keyword evidence="1" id="KW-0812">Transmembrane</keyword>
<organism evidence="3 4">
    <name type="scientific">Larkinella knui</name>
    <dbReference type="NCBI Taxonomy" id="2025310"/>
    <lineage>
        <taxon>Bacteria</taxon>
        <taxon>Pseudomonadati</taxon>
        <taxon>Bacteroidota</taxon>
        <taxon>Cytophagia</taxon>
        <taxon>Cytophagales</taxon>
        <taxon>Spirosomataceae</taxon>
        <taxon>Larkinella</taxon>
    </lineage>
</organism>
<evidence type="ECO:0000256" key="1">
    <source>
        <dbReference type="SAM" id="Phobius"/>
    </source>
</evidence>
<dbReference type="Gene3D" id="2.40.30.170">
    <property type="match status" value="1"/>
</dbReference>
<accession>A0A3P1CBK4</accession>
<keyword evidence="1" id="KW-0472">Membrane</keyword>
<reference evidence="3 4" key="1">
    <citation type="submission" date="2018-11" db="EMBL/GenBank/DDBJ databases">
        <authorList>
            <person name="Zhou Z."/>
            <person name="Wang G."/>
        </authorList>
    </citation>
    <scope>NUCLEOTIDE SEQUENCE [LARGE SCALE GENOMIC DNA]</scope>
    <source>
        <strain evidence="3 4">KCTC42998</strain>
    </source>
</reference>
<dbReference type="PRINTS" id="PR01490">
    <property type="entry name" value="RTXTOXIND"/>
</dbReference>
<evidence type="ECO:0000259" key="2">
    <source>
        <dbReference type="Pfam" id="PF26002"/>
    </source>
</evidence>
<dbReference type="InterPro" id="IPR058982">
    <property type="entry name" value="Beta-barrel_AprE"/>
</dbReference>
<evidence type="ECO:0000313" key="4">
    <source>
        <dbReference type="Proteomes" id="UP000274271"/>
    </source>
</evidence>
<dbReference type="EMBL" id="RQJP01000006">
    <property type="protein sequence ID" value="RRB10610.1"/>
    <property type="molecule type" value="Genomic_DNA"/>
</dbReference>
<dbReference type="Pfam" id="PF26002">
    <property type="entry name" value="Beta-barrel_AprE"/>
    <property type="match status" value="1"/>
</dbReference>
<sequence length="389" mass="44329">MADNLLTDHELLVYLPRVTVRSQLLYTAVLLAITAALVALPFIYVDVSVQASGLIRPVAERSEVKTTASGTVAVLWVQDNQVVRAGQPLLRLQTDIADTKLRLLATQQTQKRAYIHDLEQLTRLTDNRLFSATGLTSPLYRQQYEQFRYLAQENLQTQQKRQRELDVNRQLYADKVIARMEFEDKEFAYKTVVAQYRTLVERQRSEWQTALSEHRLQLTDLMAQERQLKQEQAFSTIKAPVGGTISQLSGRYVGSFVQAGEVVGTISPDSTLIVECYATPKDIGLLRVGQKARFQIAAFNYNQWGLLEGRILDVANDFILVENQPVFKVRCQLSQSFLTLKNGYRGNLKKGMTVHARFIVTRRSLFDLLYDKADDWLNPVNHSVVSSIR</sequence>
<comment type="caution">
    <text evidence="3">The sequence shown here is derived from an EMBL/GenBank/DDBJ whole genome shotgun (WGS) entry which is preliminary data.</text>
</comment>
<proteinExistence type="predicted"/>